<dbReference type="Proteomes" id="UP000073492">
    <property type="component" value="Unassembled WGS sequence"/>
</dbReference>
<protein>
    <submittedName>
        <fullName evidence="2">Uncharacterized protein</fullName>
    </submittedName>
</protein>
<accession>A0A139IG70</accession>
<keyword evidence="1" id="KW-0812">Transmembrane</keyword>
<organism evidence="2 3">
    <name type="scientific">Pseudocercospora musae</name>
    <dbReference type="NCBI Taxonomy" id="113226"/>
    <lineage>
        <taxon>Eukaryota</taxon>
        <taxon>Fungi</taxon>
        <taxon>Dikarya</taxon>
        <taxon>Ascomycota</taxon>
        <taxon>Pezizomycotina</taxon>
        <taxon>Dothideomycetes</taxon>
        <taxon>Dothideomycetidae</taxon>
        <taxon>Mycosphaerellales</taxon>
        <taxon>Mycosphaerellaceae</taxon>
        <taxon>Pseudocercospora</taxon>
    </lineage>
</organism>
<proteinExistence type="predicted"/>
<keyword evidence="1" id="KW-0472">Membrane</keyword>
<dbReference type="EMBL" id="LFZO01000107">
    <property type="protein sequence ID" value="KXT13704.1"/>
    <property type="molecule type" value="Genomic_DNA"/>
</dbReference>
<reference evidence="2 3" key="1">
    <citation type="submission" date="2015-07" db="EMBL/GenBank/DDBJ databases">
        <title>Comparative genomics of the Sigatoka disease complex on banana suggests a link between parallel evolutionary changes in Pseudocercospora fijiensis and Pseudocercospora eumusae and increased virulence on the banana host.</title>
        <authorList>
            <person name="Chang T.-C."/>
            <person name="Salvucci A."/>
            <person name="Crous P.W."/>
            <person name="Stergiopoulos I."/>
        </authorList>
    </citation>
    <scope>NUCLEOTIDE SEQUENCE [LARGE SCALE GENOMIC DNA]</scope>
    <source>
        <strain evidence="2 3">CBS 116634</strain>
    </source>
</reference>
<evidence type="ECO:0000313" key="2">
    <source>
        <dbReference type="EMBL" id="KXT13704.1"/>
    </source>
</evidence>
<dbReference type="AlphaFoldDB" id="A0A139IG70"/>
<keyword evidence="1" id="KW-1133">Transmembrane helix</keyword>
<gene>
    <name evidence="2" type="ORF">AC579_8117</name>
</gene>
<keyword evidence="3" id="KW-1185">Reference proteome</keyword>
<sequence length="284" mass="30788">MPRRPECLPMNGVLAPVDWAAWKLVTLVVLSQHPLTGGMLSHDVLGALDVVLALRGRAVAQQRTSHAFSRSRCSALTAEQVPVWYPITRFLPAADGRGPTTLELREADSHISMAYREAMRSVKGVANVVTKCCEPVQRCAVLRCCGGCKNRVRCYEAIFPIRSSNTLCAAYGMCVVVLMELQPIEVQAIAEALRNNLQSLRKPYLLWKKRSKSVREIDVPGLEIEVYVSCVLKTSRPIGQGARVLSGLLGTAAAAVVAVAVAVAAALVNYLSDNLLTSNSPFSM</sequence>
<name>A0A139IG70_9PEZI</name>
<feature type="transmembrane region" description="Helical" evidence="1">
    <location>
        <begin position="244"/>
        <end position="271"/>
    </location>
</feature>
<comment type="caution">
    <text evidence="2">The sequence shown here is derived from an EMBL/GenBank/DDBJ whole genome shotgun (WGS) entry which is preliminary data.</text>
</comment>
<evidence type="ECO:0000256" key="1">
    <source>
        <dbReference type="SAM" id="Phobius"/>
    </source>
</evidence>
<evidence type="ECO:0000313" key="3">
    <source>
        <dbReference type="Proteomes" id="UP000073492"/>
    </source>
</evidence>